<dbReference type="EMBL" id="JASPKZ010007493">
    <property type="protein sequence ID" value="KAJ9583945.1"/>
    <property type="molecule type" value="Genomic_DNA"/>
</dbReference>
<evidence type="ECO:0000313" key="2">
    <source>
        <dbReference type="EMBL" id="KAJ9583945.1"/>
    </source>
</evidence>
<comment type="caution">
    <text evidence="2">The sequence shown here is derived from an EMBL/GenBank/DDBJ whole genome shotgun (WGS) entry which is preliminary data.</text>
</comment>
<dbReference type="SUPFAM" id="SSF51206">
    <property type="entry name" value="cAMP-binding domain-like"/>
    <property type="match status" value="2"/>
</dbReference>
<dbReference type="AlphaFoldDB" id="A0AAD8EB33"/>
<dbReference type="CDD" id="cd00038">
    <property type="entry name" value="CAP_ED"/>
    <property type="match status" value="1"/>
</dbReference>
<dbReference type="Gene3D" id="2.60.120.10">
    <property type="entry name" value="Jelly Rolls"/>
    <property type="match status" value="2"/>
</dbReference>
<dbReference type="InterPro" id="IPR018490">
    <property type="entry name" value="cNMP-bd_dom_sf"/>
</dbReference>
<feature type="non-terminal residue" evidence="2">
    <location>
        <position position="1"/>
    </location>
</feature>
<dbReference type="InterPro" id="IPR000595">
    <property type="entry name" value="cNMP-bd_dom"/>
</dbReference>
<dbReference type="Pfam" id="PF00027">
    <property type="entry name" value="cNMP_binding"/>
    <property type="match status" value="1"/>
</dbReference>
<dbReference type="PROSITE" id="PS50042">
    <property type="entry name" value="CNMP_BINDING_3"/>
    <property type="match status" value="1"/>
</dbReference>
<gene>
    <name evidence="2" type="ORF">L9F63_021719</name>
</gene>
<sequence length="392" mass="45581">EVPAKNLSPITRFRALVRRVINNLSWLSEITEEGLGSNIALNVRRLRQKKTPVSGLTYQIKTILMKPVEDRTDEEKHMLYRAMNGLKCFRRYPDDVKRKLTAVAGFVTYGPGRVVVRQGQYAHATYFISSGDIKILITSWDELHEAWVTKEVGTMGPGDMFGEVSLLHDVPRTATCVTSTECSFLFLDREHFVAVLKETLMGQWDECKEAMHMFPYFDGLSDVAIRECCILSRLSSFPPNKTIIGYGKGKYDYTHFILSGECQVIEELKVVVLKEKGNIYPQRENLTDRSIITLTPVKCLMCPSHWINRYNLACIWDRIRHYFRRNIPTKEQVYKKFIENRHWLKYQKKFTANFERGEKLFNPTTINDVPLSIRLHDDIGPHRHGYQYSEKE</sequence>
<dbReference type="Proteomes" id="UP001233999">
    <property type="component" value="Unassembled WGS sequence"/>
</dbReference>
<protein>
    <recommendedName>
        <fullName evidence="1">Cyclic nucleotide-binding domain-containing protein</fullName>
    </recommendedName>
</protein>
<dbReference type="SMART" id="SM00100">
    <property type="entry name" value="cNMP"/>
    <property type="match status" value="1"/>
</dbReference>
<evidence type="ECO:0000313" key="3">
    <source>
        <dbReference type="Proteomes" id="UP001233999"/>
    </source>
</evidence>
<dbReference type="InterPro" id="IPR014710">
    <property type="entry name" value="RmlC-like_jellyroll"/>
</dbReference>
<reference evidence="2" key="1">
    <citation type="journal article" date="2023" name="IScience">
        <title>Live-bearing cockroach genome reveals convergent evolutionary mechanisms linked to viviparity in insects and beyond.</title>
        <authorList>
            <person name="Fouks B."/>
            <person name="Harrison M.C."/>
            <person name="Mikhailova A.A."/>
            <person name="Marchal E."/>
            <person name="English S."/>
            <person name="Carruthers M."/>
            <person name="Jennings E.C."/>
            <person name="Chiamaka E.L."/>
            <person name="Frigard R.A."/>
            <person name="Pippel M."/>
            <person name="Attardo G.M."/>
            <person name="Benoit J.B."/>
            <person name="Bornberg-Bauer E."/>
            <person name="Tobe S.S."/>
        </authorList>
    </citation>
    <scope>NUCLEOTIDE SEQUENCE</scope>
    <source>
        <strain evidence="2">Stay&amp;Tobe</strain>
    </source>
</reference>
<dbReference type="PANTHER" id="PTHR23011">
    <property type="entry name" value="CYCLIC NUCLEOTIDE-BINDING DOMAIN CONTAINING PROTEIN"/>
    <property type="match status" value="1"/>
</dbReference>
<evidence type="ECO:0000259" key="1">
    <source>
        <dbReference type="PROSITE" id="PS50042"/>
    </source>
</evidence>
<keyword evidence="3" id="KW-1185">Reference proteome</keyword>
<organism evidence="2 3">
    <name type="scientific">Diploptera punctata</name>
    <name type="common">Pacific beetle cockroach</name>
    <dbReference type="NCBI Taxonomy" id="6984"/>
    <lineage>
        <taxon>Eukaryota</taxon>
        <taxon>Metazoa</taxon>
        <taxon>Ecdysozoa</taxon>
        <taxon>Arthropoda</taxon>
        <taxon>Hexapoda</taxon>
        <taxon>Insecta</taxon>
        <taxon>Pterygota</taxon>
        <taxon>Neoptera</taxon>
        <taxon>Polyneoptera</taxon>
        <taxon>Dictyoptera</taxon>
        <taxon>Blattodea</taxon>
        <taxon>Blaberoidea</taxon>
        <taxon>Blaberidae</taxon>
        <taxon>Diplopterinae</taxon>
        <taxon>Diploptera</taxon>
    </lineage>
</organism>
<feature type="domain" description="Cyclic nucleotide-binding" evidence="1">
    <location>
        <begin position="88"/>
        <end position="196"/>
    </location>
</feature>
<name>A0AAD8EB33_DIPPU</name>
<reference evidence="2" key="2">
    <citation type="submission" date="2023-05" db="EMBL/GenBank/DDBJ databases">
        <authorList>
            <person name="Fouks B."/>
        </authorList>
    </citation>
    <scope>NUCLEOTIDE SEQUENCE</scope>
    <source>
        <strain evidence="2">Stay&amp;Tobe</strain>
        <tissue evidence="2">Testes</tissue>
    </source>
</reference>
<accession>A0AAD8EB33</accession>
<proteinExistence type="predicted"/>
<dbReference type="PANTHER" id="PTHR23011:SF41">
    <property type="entry name" value="CYCLIC NUCLEOTIDE-BINDING DOMAIN-CONTAINING PROTEIN"/>
    <property type="match status" value="1"/>
</dbReference>